<dbReference type="OrthoDB" id="19996at2759"/>
<dbReference type="AlphaFoldDB" id="E4XCA2"/>
<feature type="domain" description="DM14" evidence="2">
    <location>
        <begin position="145"/>
        <end position="283"/>
    </location>
</feature>
<dbReference type="SMART" id="SM00685">
    <property type="entry name" value="DM14"/>
    <property type="match status" value="2"/>
</dbReference>
<dbReference type="PANTHER" id="PTHR13076:SF9">
    <property type="entry name" value="COILED-COIL AND C2 DOMAIN-CONTAINING PROTEIN 1-LIKE"/>
    <property type="match status" value="1"/>
</dbReference>
<feature type="region of interest" description="Disordered" evidence="1">
    <location>
        <begin position="186"/>
        <end position="227"/>
    </location>
</feature>
<organism evidence="3 4">
    <name type="scientific">Oikopleura dioica</name>
    <name type="common">Tunicate</name>
    <dbReference type="NCBI Taxonomy" id="34765"/>
    <lineage>
        <taxon>Eukaryota</taxon>
        <taxon>Metazoa</taxon>
        <taxon>Chordata</taxon>
        <taxon>Tunicata</taxon>
        <taxon>Appendicularia</taxon>
        <taxon>Copelata</taxon>
        <taxon>Oikopleuridae</taxon>
        <taxon>Oikopleura</taxon>
    </lineage>
</organism>
<name>E4XCA2_OIKDI</name>
<dbReference type="GO" id="GO:0001227">
    <property type="term" value="F:DNA-binding transcription repressor activity, RNA polymerase II-specific"/>
    <property type="evidence" value="ECO:0007669"/>
    <property type="project" value="InterPro"/>
</dbReference>
<dbReference type="InterPro" id="IPR006608">
    <property type="entry name" value="CC2D1A/B_DM14"/>
</dbReference>
<reference evidence="3 4" key="1">
    <citation type="journal article" date="2010" name="Science">
        <title>Plasticity of animal genome architecture unmasked by rapid evolution of a pelagic tunicate.</title>
        <authorList>
            <person name="Denoeud F."/>
            <person name="Henriet S."/>
            <person name="Mungpakdee S."/>
            <person name="Aury J.M."/>
            <person name="Da Silva C."/>
            <person name="Brinkmann H."/>
            <person name="Mikhaleva J."/>
            <person name="Olsen L.C."/>
            <person name="Jubin C."/>
            <person name="Canestro C."/>
            <person name="Bouquet J.M."/>
            <person name="Danks G."/>
            <person name="Poulain J."/>
            <person name="Campsteijn C."/>
            <person name="Adamski M."/>
            <person name="Cross I."/>
            <person name="Yadetie F."/>
            <person name="Muffato M."/>
            <person name="Louis A."/>
            <person name="Butcher S."/>
            <person name="Tsagkogeorga G."/>
            <person name="Konrad A."/>
            <person name="Singh S."/>
            <person name="Jensen M.F."/>
            <person name="Cong E.H."/>
            <person name="Eikeseth-Otteraa H."/>
            <person name="Noel B."/>
            <person name="Anthouard V."/>
            <person name="Porcel B.M."/>
            <person name="Kachouri-Lafond R."/>
            <person name="Nishino A."/>
            <person name="Ugolini M."/>
            <person name="Chourrout P."/>
            <person name="Nishida H."/>
            <person name="Aasland R."/>
            <person name="Huzurbazar S."/>
            <person name="Westhof E."/>
            <person name="Delsuc F."/>
            <person name="Lehrach H."/>
            <person name="Reinhardt R."/>
            <person name="Weissenbach J."/>
            <person name="Roy S.W."/>
            <person name="Artiguenave F."/>
            <person name="Postlethwait J.H."/>
            <person name="Manak J.R."/>
            <person name="Thompson E.M."/>
            <person name="Jaillon O."/>
            <person name="Du Pasquier L."/>
            <person name="Boudinot P."/>
            <person name="Liberles D.A."/>
            <person name="Volff J.N."/>
            <person name="Philippe H."/>
            <person name="Lenhard B."/>
            <person name="Roest Crollius H."/>
            <person name="Wincker P."/>
            <person name="Chourrout D."/>
        </authorList>
    </citation>
    <scope>NUCLEOTIDE SEQUENCE [LARGE SCALE GENOMIC DNA]</scope>
</reference>
<keyword evidence="4" id="KW-1185">Reference proteome</keyword>
<dbReference type="InParanoid" id="E4XCA2"/>
<feature type="compositionally biased region" description="Low complexity" evidence="1">
    <location>
        <begin position="332"/>
        <end position="353"/>
    </location>
</feature>
<feature type="compositionally biased region" description="Polar residues" evidence="1">
    <location>
        <begin position="202"/>
        <end position="225"/>
    </location>
</feature>
<proteinExistence type="predicted"/>
<dbReference type="Pfam" id="PF21528">
    <property type="entry name" value="CC2D1A-B_DM14"/>
    <property type="match status" value="1"/>
</dbReference>
<feature type="region of interest" description="Disordered" evidence="1">
    <location>
        <begin position="1"/>
        <end position="30"/>
    </location>
</feature>
<feature type="region of interest" description="Disordered" evidence="1">
    <location>
        <begin position="102"/>
        <end position="146"/>
    </location>
</feature>
<dbReference type="PANTHER" id="PTHR13076">
    <property type="entry name" value="COILED-COIL AND C2 DOMAIN-CONTAINING PROTEIN 1-LIKE"/>
    <property type="match status" value="1"/>
</dbReference>
<dbReference type="EMBL" id="FN653035">
    <property type="protein sequence ID" value="CBY09227.1"/>
    <property type="molecule type" value="Genomic_DNA"/>
</dbReference>
<dbReference type="InterPro" id="IPR039725">
    <property type="entry name" value="CC2D1A/B"/>
</dbReference>
<feature type="region of interest" description="Disordered" evidence="1">
    <location>
        <begin position="276"/>
        <end position="353"/>
    </location>
</feature>
<evidence type="ECO:0000256" key="1">
    <source>
        <dbReference type="SAM" id="MobiDB-lite"/>
    </source>
</evidence>
<dbReference type="Proteomes" id="UP000001307">
    <property type="component" value="Unassembled WGS sequence"/>
</dbReference>
<feature type="domain" description="DM14" evidence="2">
    <location>
        <begin position="356"/>
        <end position="418"/>
    </location>
</feature>
<gene>
    <name evidence="3" type="ORF">GSOID_T00007758001</name>
</gene>
<evidence type="ECO:0000313" key="4">
    <source>
        <dbReference type="Proteomes" id="UP000001307"/>
    </source>
</evidence>
<evidence type="ECO:0000313" key="3">
    <source>
        <dbReference type="EMBL" id="CBY09227.1"/>
    </source>
</evidence>
<evidence type="ECO:0000259" key="2">
    <source>
        <dbReference type="SMART" id="SM00685"/>
    </source>
</evidence>
<sequence length="447" mass="47738">MGKGNQRSGGNSGIPGLGNIPGLGEVPEIDFDDAELEAELGDILGVEKPKQKAKPKGGKQAFSSVEEWSNFDKMVAGCMDDIGDDDDEDLDDPDLLAELIEVADEPEPVMQPVKQPPPIPARKEQAPAPVPPVSPAKPAESSSKTNLLTLRVEEYKTAALNAKKSGDKASAVKFMGEFKALKQCADNNGAGFADPGPPSGAPPTQTASQSSSGTPPNFTQASTDGSLLDALRERRHLFFLRVQSETVASKTRRYNKQLKQYDDAIKAIEAGKKVDVSGLPVPAGAPPLPGENDEGANTPSETSPQSIIPPQPHQPEKVQPQPVAVPPPQPAPVVEQQQQPNSSSSTTSVSPPKTVLEGLLQRREMMLTRNTKINLKRSKGETGAKARRLDRQTKAYDPVIRSYKGGKAVDFSSLVVPPGAPDMPGEKQMTLDQRVGYIHTCFNCVAH</sequence>
<feature type="compositionally biased region" description="Gly residues" evidence="1">
    <location>
        <begin position="10"/>
        <end position="21"/>
    </location>
</feature>
<protein>
    <recommendedName>
        <fullName evidence="2">DM14 domain-containing protein</fullName>
    </recommendedName>
</protein>
<feature type="region of interest" description="Disordered" evidence="1">
    <location>
        <begin position="45"/>
        <end position="65"/>
    </location>
</feature>
<accession>E4XCA2</accession>